<dbReference type="EMBL" id="DXBY01000057">
    <property type="protein sequence ID" value="HIZ34770.1"/>
    <property type="molecule type" value="Genomic_DNA"/>
</dbReference>
<dbReference type="Gene3D" id="3.30.465.10">
    <property type="match status" value="1"/>
</dbReference>
<evidence type="ECO:0000256" key="7">
    <source>
        <dbReference type="ARBA" id="ARBA00023122"/>
    </source>
</evidence>
<evidence type="ECO:0000256" key="4">
    <source>
        <dbReference type="ARBA" id="ARBA00022692"/>
    </source>
</evidence>
<dbReference type="PANTHER" id="PTHR43099:SF5">
    <property type="entry name" value="HLYC_CORC FAMILY TRANSPORTER"/>
    <property type="match status" value="1"/>
</dbReference>
<sequence length="429" mass="46039">MDGETLGNIGLVLLFVLLGGVFAGTEFALVSLRESQIRQLDERGPRGQRVASVARDPNRFLSAVQIGVTVAGFFSAAYGASTLAPDFAPLLVSLGMPESAAGTVALVLLTLLIAYCSLVLGELVPKRLALQRSEQFALAVAPPLDRFATVMRPVIWLLSRSTNAVVRLLGGDPSARSEALSEEELRDIVIAHESLPENERRLLTDVFRASDRSVAEAMRPRGEVTFLDAALSLAEAAEVIREHPYSRYPVTGADFDDVLGFVHVRDVLQPPPGTKDGATVGDLARSIVHLPSTNQLLTSLSVMQRSRTHLAVVVDEYGGTDGIITMEDVMEEIVGDIRDEYDPQEPNRAADTYDAGLTIEEFAAASGMTLEDGPYETVAGYLLTALGRLARPGDRVPVGSGLLEVVAVDKRRIRLVRVLDADGAGSAPR</sequence>
<feature type="domain" description="CBS" evidence="12">
    <location>
        <begin position="283"/>
        <end position="340"/>
    </location>
</feature>
<evidence type="ECO:0000256" key="8">
    <source>
        <dbReference type="ARBA" id="ARBA00023136"/>
    </source>
</evidence>
<comment type="caution">
    <text evidence="14">The sequence shown here is derived from an EMBL/GenBank/DDBJ whole genome shotgun (WGS) entry which is preliminary data.</text>
</comment>
<feature type="domain" description="CBS" evidence="12">
    <location>
        <begin position="218"/>
        <end position="279"/>
    </location>
</feature>
<evidence type="ECO:0000259" key="12">
    <source>
        <dbReference type="PROSITE" id="PS51371"/>
    </source>
</evidence>
<organism evidence="14 15">
    <name type="scientific">Candidatus Ruania gallistercoris</name>
    <dbReference type="NCBI Taxonomy" id="2838746"/>
    <lineage>
        <taxon>Bacteria</taxon>
        <taxon>Bacillati</taxon>
        <taxon>Actinomycetota</taxon>
        <taxon>Actinomycetes</taxon>
        <taxon>Micrococcales</taxon>
        <taxon>Ruaniaceae</taxon>
        <taxon>Ruania</taxon>
    </lineage>
</organism>
<gene>
    <name evidence="14" type="ORF">H9815_03240</name>
</gene>
<keyword evidence="5" id="KW-0677">Repeat</keyword>
<evidence type="ECO:0000256" key="9">
    <source>
        <dbReference type="PROSITE-ProRule" id="PRU00703"/>
    </source>
</evidence>
<dbReference type="InterPro" id="IPR000644">
    <property type="entry name" value="CBS_dom"/>
</dbReference>
<feature type="transmembrane region" description="Helical" evidence="11">
    <location>
        <begin position="60"/>
        <end position="80"/>
    </location>
</feature>
<keyword evidence="6 10" id="KW-1133">Transmembrane helix</keyword>
<evidence type="ECO:0000259" key="13">
    <source>
        <dbReference type="PROSITE" id="PS51846"/>
    </source>
</evidence>
<evidence type="ECO:0000256" key="11">
    <source>
        <dbReference type="SAM" id="Phobius"/>
    </source>
</evidence>
<dbReference type="InterPro" id="IPR016169">
    <property type="entry name" value="FAD-bd_PCMH_sub2"/>
</dbReference>
<dbReference type="InterPro" id="IPR044751">
    <property type="entry name" value="Ion_transp-like_CBS"/>
</dbReference>
<keyword evidence="3" id="KW-1003">Cell membrane</keyword>
<dbReference type="SUPFAM" id="SSF56176">
    <property type="entry name" value="FAD-binding/transporter-associated domain-like"/>
    <property type="match status" value="1"/>
</dbReference>
<dbReference type="Proteomes" id="UP000824037">
    <property type="component" value="Unassembled WGS sequence"/>
</dbReference>
<evidence type="ECO:0000256" key="5">
    <source>
        <dbReference type="ARBA" id="ARBA00022737"/>
    </source>
</evidence>
<evidence type="ECO:0000256" key="10">
    <source>
        <dbReference type="PROSITE-ProRule" id="PRU01193"/>
    </source>
</evidence>
<evidence type="ECO:0000313" key="14">
    <source>
        <dbReference type="EMBL" id="HIZ34770.1"/>
    </source>
</evidence>
<keyword evidence="7 9" id="KW-0129">CBS domain</keyword>
<dbReference type="Pfam" id="PF00571">
    <property type="entry name" value="CBS"/>
    <property type="match status" value="2"/>
</dbReference>
<dbReference type="AlphaFoldDB" id="A0A9D2ECG7"/>
<dbReference type="GO" id="GO:0005886">
    <property type="term" value="C:plasma membrane"/>
    <property type="evidence" value="ECO:0007669"/>
    <property type="project" value="UniProtKB-SubCell"/>
</dbReference>
<reference evidence="14" key="2">
    <citation type="submission" date="2021-04" db="EMBL/GenBank/DDBJ databases">
        <authorList>
            <person name="Gilroy R."/>
        </authorList>
    </citation>
    <scope>NUCLEOTIDE SEQUENCE</scope>
    <source>
        <strain evidence="14">ChiGjej4B4-7305</strain>
    </source>
</reference>
<evidence type="ECO:0000256" key="2">
    <source>
        <dbReference type="ARBA" id="ARBA00006337"/>
    </source>
</evidence>
<dbReference type="SMART" id="SM01091">
    <property type="entry name" value="CorC_HlyC"/>
    <property type="match status" value="1"/>
</dbReference>
<accession>A0A9D2ECG7</accession>
<dbReference type="InterPro" id="IPR005170">
    <property type="entry name" value="Transptr-assoc_dom"/>
</dbReference>
<dbReference type="InterPro" id="IPR046342">
    <property type="entry name" value="CBS_dom_sf"/>
</dbReference>
<evidence type="ECO:0000256" key="6">
    <source>
        <dbReference type="ARBA" id="ARBA00022989"/>
    </source>
</evidence>
<dbReference type="PANTHER" id="PTHR43099">
    <property type="entry name" value="UPF0053 PROTEIN YRKA"/>
    <property type="match status" value="1"/>
</dbReference>
<feature type="transmembrane region" description="Helical" evidence="11">
    <location>
        <begin position="6"/>
        <end position="30"/>
    </location>
</feature>
<dbReference type="Pfam" id="PF03471">
    <property type="entry name" value="CorC_HlyC"/>
    <property type="match status" value="1"/>
</dbReference>
<evidence type="ECO:0000256" key="3">
    <source>
        <dbReference type="ARBA" id="ARBA00022475"/>
    </source>
</evidence>
<evidence type="ECO:0000256" key="1">
    <source>
        <dbReference type="ARBA" id="ARBA00004651"/>
    </source>
</evidence>
<dbReference type="InterPro" id="IPR051676">
    <property type="entry name" value="UPF0053_domain"/>
</dbReference>
<keyword evidence="8 10" id="KW-0472">Membrane</keyword>
<dbReference type="CDD" id="cd04590">
    <property type="entry name" value="CBS_pair_CorC_HlyC_assoc"/>
    <property type="match status" value="1"/>
</dbReference>
<dbReference type="Gene3D" id="3.10.580.10">
    <property type="entry name" value="CBS-domain"/>
    <property type="match status" value="1"/>
</dbReference>
<keyword evidence="4 10" id="KW-0812">Transmembrane</keyword>
<dbReference type="GO" id="GO:0050660">
    <property type="term" value="F:flavin adenine dinucleotide binding"/>
    <property type="evidence" value="ECO:0007669"/>
    <property type="project" value="InterPro"/>
</dbReference>
<comment type="similarity">
    <text evidence="2">Belongs to the UPF0053 family.</text>
</comment>
<dbReference type="InterPro" id="IPR002550">
    <property type="entry name" value="CNNM"/>
</dbReference>
<feature type="transmembrane region" description="Helical" evidence="11">
    <location>
        <begin position="100"/>
        <end position="124"/>
    </location>
</feature>
<protein>
    <submittedName>
        <fullName evidence="14">Hemolysin family protein</fullName>
    </submittedName>
</protein>
<comment type="subcellular location">
    <subcellularLocation>
        <location evidence="1">Cell membrane</location>
        <topology evidence="1">Multi-pass membrane protein</topology>
    </subcellularLocation>
</comment>
<dbReference type="PROSITE" id="PS51371">
    <property type="entry name" value="CBS"/>
    <property type="match status" value="2"/>
</dbReference>
<dbReference type="FunFam" id="3.10.580.10:FF:000002">
    <property type="entry name" value="Magnesium/cobalt efflux protein CorC"/>
    <property type="match status" value="1"/>
</dbReference>
<name>A0A9D2ECG7_9MICO</name>
<dbReference type="Pfam" id="PF01595">
    <property type="entry name" value="CNNM"/>
    <property type="match status" value="1"/>
</dbReference>
<dbReference type="PROSITE" id="PS51846">
    <property type="entry name" value="CNNM"/>
    <property type="match status" value="1"/>
</dbReference>
<feature type="domain" description="CNNM transmembrane" evidence="13">
    <location>
        <begin position="1"/>
        <end position="199"/>
    </location>
</feature>
<dbReference type="SUPFAM" id="SSF54631">
    <property type="entry name" value="CBS-domain pair"/>
    <property type="match status" value="1"/>
</dbReference>
<proteinExistence type="inferred from homology"/>
<dbReference type="InterPro" id="IPR036318">
    <property type="entry name" value="FAD-bd_PCMH-like_sf"/>
</dbReference>
<reference evidence="14" key="1">
    <citation type="journal article" date="2021" name="PeerJ">
        <title>Extensive microbial diversity within the chicken gut microbiome revealed by metagenomics and culture.</title>
        <authorList>
            <person name="Gilroy R."/>
            <person name="Ravi A."/>
            <person name="Getino M."/>
            <person name="Pursley I."/>
            <person name="Horton D.L."/>
            <person name="Alikhan N.F."/>
            <person name="Baker D."/>
            <person name="Gharbi K."/>
            <person name="Hall N."/>
            <person name="Watson M."/>
            <person name="Adriaenssens E.M."/>
            <person name="Foster-Nyarko E."/>
            <person name="Jarju S."/>
            <person name="Secka A."/>
            <person name="Antonio M."/>
            <person name="Oren A."/>
            <person name="Chaudhuri R.R."/>
            <person name="La Ragione R."/>
            <person name="Hildebrand F."/>
            <person name="Pallen M.J."/>
        </authorList>
    </citation>
    <scope>NUCLEOTIDE SEQUENCE</scope>
    <source>
        <strain evidence="14">ChiGjej4B4-7305</strain>
    </source>
</reference>
<evidence type="ECO:0000313" key="15">
    <source>
        <dbReference type="Proteomes" id="UP000824037"/>
    </source>
</evidence>